<reference evidence="1" key="1">
    <citation type="journal article" date="2020" name="Stud. Mycol.">
        <title>101 Dothideomycetes genomes: a test case for predicting lifestyles and emergence of pathogens.</title>
        <authorList>
            <person name="Haridas S."/>
            <person name="Albert R."/>
            <person name="Binder M."/>
            <person name="Bloem J."/>
            <person name="Labutti K."/>
            <person name="Salamov A."/>
            <person name="Andreopoulos B."/>
            <person name="Baker S."/>
            <person name="Barry K."/>
            <person name="Bills G."/>
            <person name="Bluhm B."/>
            <person name="Cannon C."/>
            <person name="Castanera R."/>
            <person name="Culley D."/>
            <person name="Daum C."/>
            <person name="Ezra D."/>
            <person name="Gonzalez J."/>
            <person name="Henrissat B."/>
            <person name="Kuo A."/>
            <person name="Liang C."/>
            <person name="Lipzen A."/>
            <person name="Lutzoni F."/>
            <person name="Magnuson J."/>
            <person name="Mondo S."/>
            <person name="Nolan M."/>
            <person name="Ohm R."/>
            <person name="Pangilinan J."/>
            <person name="Park H.-J."/>
            <person name="Ramirez L."/>
            <person name="Alfaro M."/>
            <person name="Sun H."/>
            <person name="Tritt A."/>
            <person name="Yoshinaga Y."/>
            <person name="Zwiers L.-H."/>
            <person name="Turgeon B."/>
            <person name="Goodwin S."/>
            <person name="Spatafora J."/>
            <person name="Crous P."/>
            <person name="Grigoriev I."/>
        </authorList>
    </citation>
    <scope>NUCLEOTIDE SEQUENCE</scope>
    <source>
        <strain evidence="1">ATCC 200398</strain>
    </source>
</reference>
<protein>
    <submittedName>
        <fullName evidence="1">Uncharacterized protein</fullName>
    </submittedName>
</protein>
<name>A0ACB6RFI8_9PLEO</name>
<sequence>METSKKKLGADHPSTLSSMANLASTYWNQGRWDAAEKLEVEVMETRKKKLGADHPDTLTSMANLASTAGGGTDHPDTLTSIGNLAYTMKRQGRNAEAISLIRECAQLQQRVLGPTAVPQLEAEHLQDYAKYLHERGSGFCKRLEQIKSFSLTLCPSRCHYEGKVSGTFNKLNTHQTSLSLSLVDPVLGKDFSVSTTCLLPTFSQRLYPWAGPLLWESARTCGCAQADEKIHMLHPIEDKRHHPASHYDVAGSSTKVRSPYRDMAFKKPGLCPSFTNRLNYLLFEHHCIEHVHSGFQGSIYQESATKLPKPSPNHDLKIYPTRFKPSGWSSLSPNSHPTIPSHCLIFLPNPYTAIQHPNRKFLSHHPPSSGFGNATSANEPTPLTSRGAVLNTGTSSALATRLSRTGGNEFDYQGWKAWGQWRRSGRKSSIHDYSSGSSDNSENETSGNRESGMSKGCWNMRDYPSECRWGRQFGIYTLLLPGFHIIGSVDSATPREYRAGEEQKNPDFWRTLIMSAKRMKSVPPSSPLSNVSEKAEPNEFNSTKGKYGDTFMSAIDPVIVSTRRPPGYHEEAAKGAKEAEFQTLRPPGAAAIGDSNFGLEGSEGETITKCFGPLERVKSSDSSFHYHIKRVELQFYLLYSCYDIMFLESYASFEPRLRPYIHHFTFYNNIIWVTPHYTVQPYNASKPSLSFLQYLLVPKYLIISQNNSQLICLRNFLKPSLNSNYSQNPFLSNWNLEFGDVRFLLRDNGAWAFWALATGMGMQEKTVSLFYE</sequence>
<proteinExistence type="predicted"/>
<gene>
    <name evidence="1" type="ORF">BDR25DRAFT_348315</name>
</gene>
<organism evidence="1 2">
    <name type="scientific">Lindgomyces ingoldianus</name>
    <dbReference type="NCBI Taxonomy" id="673940"/>
    <lineage>
        <taxon>Eukaryota</taxon>
        <taxon>Fungi</taxon>
        <taxon>Dikarya</taxon>
        <taxon>Ascomycota</taxon>
        <taxon>Pezizomycotina</taxon>
        <taxon>Dothideomycetes</taxon>
        <taxon>Pleosporomycetidae</taxon>
        <taxon>Pleosporales</taxon>
        <taxon>Lindgomycetaceae</taxon>
        <taxon>Lindgomyces</taxon>
    </lineage>
</organism>
<dbReference type="EMBL" id="MU003492">
    <property type="protein sequence ID" value="KAF2478029.1"/>
    <property type="molecule type" value="Genomic_DNA"/>
</dbReference>
<keyword evidence="2" id="KW-1185">Reference proteome</keyword>
<evidence type="ECO:0000313" key="2">
    <source>
        <dbReference type="Proteomes" id="UP000799755"/>
    </source>
</evidence>
<accession>A0ACB6RFI8</accession>
<dbReference type="Proteomes" id="UP000799755">
    <property type="component" value="Unassembled WGS sequence"/>
</dbReference>
<comment type="caution">
    <text evidence="1">The sequence shown here is derived from an EMBL/GenBank/DDBJ whole genome shotgun (WGS) entry which is preliminary data.</text>
</comment>
<evidence type="ECO:0000313" key="1">
    <source>
        <dbReference type="EMBL" id="KAF2478029.1"/>
    </source>
</evidence>